<evidence type="ECO:0000313" key="2">
    <source>
        <dbReference type="Proteomes" id="UP001344906"/>
    </source>
</evidence>
<organism evidence="1 2">
    <name type="scientific">Dictyobacter halimunensis</name>
    <dbReference type="NCBI Taxonomy" id="3026934"/>
    <lineage>
        <taxon>Bacteria</taxon>
        <taxon>Bacillati</taxon>
        <taxon>Chloroflexota</taxon>
        <taxon>Ktedonobacteria</taxon>
        <taxon>Ktedonobacterales</taxon>
        <taxon>Dictyobacteraceae</taxon>
        <taxon>Dictyobacter</taxon>
    </lineage>
</organism>
<proteinExistence type="predicted"/>
<protein>
    <submittedName>
        <fullName evidence="1">Uncharacterized protein</fullName>
    </submittedName>
</protein>
<accession>A0ABQ6G5P5</accession>
<name>A0ABQ6G5P5_9CHLR</name>
<sequence>MDSPTDALSQFFTIGLGPLCLALRRLVNYQFHSNLRSRFSLAHLEDLQNQTIIFRNHSITLRVKASIIPLRE</sequence>
<gene>
    <name evidence="1" type="ORF">KDH_69300</name>
</gene>
<reference evidence="1 2" key="1">
    <citation type="submission" date="2023-02" db="EMBL/GenBank/DDBJ databases">
        <title>Dictyobacter halimunensis sp. nov., a new member of the class Ktedonobacteria from forest soil in a geothermal area.</title>
        <authorList>
            <person name="Rachmania M.K."/>
            <person name="Ningsih F."/>
            <person name="Sakai Y."/>
            <person name="Yabe S."/>
            <person name="Yokota A."/>
            <person name="Sjamsuridzal W."/>
        </authorList>
    </citation>
    <scope>NUCLEOTIDE SEQUENCE [LARGE SCALE GENOMIC DNA]</scope>
    <source>
        <strain evidence="1 2">S3.2.2.5</strain>
    </source>
</reference>
<keyword evidence="2" id="KW-1185">Reference proteome</keyword>
<dbReference type="Proteomes" id="UP001344906">
    <property type="component" value="Unassembled WGS sequence"/>
</dbReference>
<comment type="caution">
    <text evidence="1">The sequence shown here is derived from an EMBL/GenBank/DDBJ whole genome shotgun (WGS) entry which is preliminary data.</text>
</comment>
<evidence type="ECO:0000313" key="1">
    <source>
        <dbReference type="EMBL" id="GLV60107.1"/>
    </source>
</evidence>
<dbReference type="EMBL" id="BSRI01000002">
    <property type="protein sequence ID" value="GLV60107.1"/>
    <property type="molecule type" value="Genomic_DNA"/>
</dbReference>